<keyword evidence="3" id="KW-0813">Transport</keyword>
<dbReference type="Gene3D" id="3.10.105.10">
    <property type="entry name" value="Dipeptide-binding Protein, Domain 3"/>
    <property type="match status" value="1"/>
</dbReference>
<dbReference type="PANTHER" id="PTHR30290:SF10">
    <property type="entry name" value="PERIPLASMIC OLIGOPEPTIDE-BINDING PROTEIN-RELATED"/>
    <property type="match status" value="1"/>
</dbReference>
<evidence type="ECO:0000256" key="4">
    <source>
        <dbReference type="ARBA" id="ARBA00022729"/>
    </source>
</evidence>
<dbReference type="InterPro" id="IPR039424">
    <property type="entry name" value="SBP_5"/>
</dbReference>
<dbReference type="GO" id="GO:1904680">
    <property type="term" value="F:peptide transmembrane transporter activity"/>
    <property type="evidence" value="ECO:0007669"/>
    <property type="project" value="TreeGrafter"/>
</dbReference>
<dbReference type="SUPFAM" id="SSF53850">
    <property type="entry name" value="Periplasmic binding protein-like II"/>
    <property type="match status" value="2"/>
</dbReference>
<dbReference type="AlphaFoldDB" id="A0A7C1FKR0"/>
<evidence type="ECO:0000256" key="3">
    <source>
        <dbReference type="ARBA" id="ARBA00022448"/>
    </source>
</evidence>
<comment type="similarity">
    <text evidence="2">Belongs to the bacterial solute-binding protein 5 family.</text>
</comment>
<proteinExistence type="inferred from homology"/>
<gene>
    <name evidence="6" type="ORF">ENQ20_08355</name>
</gene>
<dbReference type="EMBL" id="DSMG01000084">
    <property type="protein sequence ID" value="HDX31493.1"/>
    <property type="molecule type" value="Genomic_DNA"/>
</dbReference>
<dbReference type="GO" id="GO:0015833">
    <property type="term" value="P:peptide transport"/>
    <property type="evidence" value="ECO:0007669"/>
    <property type="project" value="TreeGrafter"/>
</dbReference>
<dbReference type="Gene3D" id="3.40.190.10">
    <property type="entry name" value="Periplasmic binding protein-like II"/>
    <property type="match status" value="1"/>
</dbReference>
<accession>A0A7C1FKR0</accession>
<comment type="subcellular location">
    <subcellularLocation>
        <location evidence="1">Cell envelope</location>
    </subcellularLocation>
</comment>
<evidence type="ECO:0000256" key="2">
    <source>
        <dbReference type="ARBA" id="ARBA00005695"/>
    </source>
</evidence>
<dbReference type="Pfam" id="PF00496">
    <property type="entry name" value="SBP_bac_5"/>
    <property type="match status" value="2"/>
</dbReference>
<sequence>MEDYTTPHPILSDVRVRRAIAHCIDRDALIASVYPYVEDPSALLMDSFLPKTHWAYRGPYDFPWYDPEAGKALLEEAGWVQGDGPVRTNANGEVLSLKFTTTSAAFRQTWSQVMIQNLAQCGIQIIPTYAPASWWFGDTTGLSRRDFELGAFAWVGQADPAGRTLYACDQIPLPSNNWEGQNYMGWCNPVASEAIIRANNTLIREERIAAYDIVQREFAKDVVSIPVFQRAEAQAWSANLSGVRPDPTEYATANLHEWELADGGDTIVIGMTQEPDSMWALVSSMAAQRLVDRPGVGMLYTQYSYDFQPVLQDPLSTIESGLATNEVVEVSAGDKVYDATGTPVELAAGVRVIDSEGKEVEYSGEGTVQMNQLTVTYKLKPTTWSDGTPVSIEDMKLGVKIDCDPDSGATTFDLCNRIGDLENDITYSDSELAMTIKYLPGNQYPLYFLYPFSIYPSQRVLSDGRVLADVPAAEWATLPEVAERPLSVGPYYVKEWNKGQSIVLERNPYYEGEVKTPNVIFVFVADTNQAVAQLLNGDVDFLDPSTLGAGAEVQTVIDAAESTGSVQYYISGSPTWEHIDINLYTK</sequence>
<keyword evidence="4" id="KW-0732">Signal</keyword>
<organism evidence="6">
    <name type="scientific">Caldilinea aerophila</name>
    <dbReference type="NCBI Taxonomy" id="133453"/>
    <lineage>
        <taxon>Bacteria</taxon>
        <taxon>Bacillati</taxon>
        <taxon>Chloroflexota</taxon>
        <taxon>Caldilineae</taxon>
        <taxon>Caldilineales</taxon>
        <taxon>Caldilineaceae</taxon>
        <taxon>Caldilinea</taxon>
    </lineage>
</organism>
<protein>
    <submittedName>
        <fullName evidence="6">Peptide ABC transporter substrate-binding protein</fullName>
    </submittedName>
</protein>
<evidence type="ECO:0000256" key="1">
    <source>
        <dbReference type="ARBA" id="ARBA00004196"/>
    </source>
</evidence>
<dbReference type="InterPro" id="IPR000914">
    <property type="entry name" value="SBP_5_dom"/>
</dbReference>
<reference evidence="6" key="1">
    <citation type="journal article" date="2020" name="mSystems">
        <title>Genome- and Community-Level Interaction Insights into Carbon Utilization and Element Cycling Functions of Hydrothermarchaeota in Hydrothermal Sediment.</title>
        <authorList>
            <person name="Zhou Z."/>
            <person name="Liu Y."/>
            <person name="Xu W."/>
            <person name="Pan J."/>
            <person name="Luo Z.H."/>
            <person name="Li M."/>
        </authorList>
    </citation>
    <scope>NUCLEOTIDE SEQUENCE [LARGE SCALE GENOMIC DNA]</scope>
    <source>
        <strain evidence="6">SpSt-289</strain>
    </source>
</reference>
<feature type="domain" description="Solute-binding protein family 5" evidence="5">
    <location>
        <begin position="367"/>
        <end position="553"/>
    </location>
</feature>
<dbReference type="PANTHER" id="PTHR30290">
    <property type="entry name" value="PERIPLASMIC BINDING COMPONENT OF ABC TRANSPORTER"/>
    <property type="match status" value="1"/>
</dbReference>
<comment type="caution">
    <text evidence="6">The sequence shown here is derived from an EMBL/GenBank/DDBJ whole genome shotgun (WGS) entry which is preliminary data.</text>
</comment>
<name>A0A7C1FKR0_9CHLR</name>
<evidence type="ECO:0000313" key="6">
    <source>
        <dbReference type="EMBL" id="HDX31493.1"/>
    </source>
</evidence>
<evidence type="ECO:0000259" key="5">
    <source>
        <dbReference type="Pfam" id="PF00496"/>
    </source>
</evidence>
<feature type="domain" description="Solute-binding protein family 5" evidence="5">
    <location>
        <begin position="8"/>
        <end position="166"/>
    </location>
</feature>